<dbReference type="InterPro" id="IPR027417">
    <property type="entry name" value="P-loop_NTPase"/>
</dbReference>
<dbReference type="AlphaFoldDB" id="A0A5J4RQH4"/>
<evidence type="ECO:0000313" key="1">
    <source>
        <dbReference type="EMBL" id="KAA6335874.1"/>
    </source>
</evidence>
<dbReference type="EMBL" id="SNRY01000850">
    <property type="protein sequence ID" value="KAA6335874.1"/>
    <property type="molecule type" value="Genomic_DNA"/>
</dbReference>
<sequence length="545" mass="63900">MQKSIWNIKEGYFPVYFNLRNFKRYSKDSRLGVISDFLLSDYGIGIENECFKNKKYIFLIDSLDESGELTKDSIEKVINSVTRIENIDQTKCRSNQIIISSRPISDGLENQLRNHSPYTKSLDNRSTDYFLSLYGFKKDQFNKWLYNALKMSEKEPDKIENVTFVSKIFDSINNGKEIDIYTELLKNNTLGISELRRPIFAYMIYQLIINNIDFLKVGRIGIYLSFINLLTKDAKHIKDPNYRVKLEEEFQFRNILHATAALWMYESRKGKQGELKKSTLCKVIEGRDNNETDNEILERNKNKGIVEIEFLSHSYFGEDANTLHFQHQSFAEMLLAEYYLKIFIKHALDKETNIEEARTKLHLGKPTEQTIIFFIELLNLLKDTISLIGDSKNDSNILEKRKLLFPLFASISNKKNNTLFSNDIYYNWYMKFCQFSENQIEYPEEALRNWCLNEESLKKIVILAATIINSDNEYILSKVQQKSSLYNNEVVIIQENNISSVSNYIDKWLSLLVGNHLYNDLSDINQPKLFNTDYKINYNKLLVVS</sequence>
<dbReference type="Gene3D" id="3.40.50.300">
    <property type="entry name" value="P-loop containing nucleotide triphosphate hydrolases"/>
    <property type="match status" value="1"/>
</dbReference>
<accession>A0A5J4RQH4</accession>
<proteinExistence type="predicted"/>
<organism evidence="1">
    <name type="scientific">termite gut metagenome</name>
    <dbReference type="NCBI Taxonomy" id="433724"/>
    <lineage>
        <taxon>unclassified sequences</taxon>
        <taxon>metagenomes</taxon>
        <taxon>organismal metagenomes</taxon>
    </lineage>
</organism>
<gene>
    <name evidence="1" type="ORF">EZS27_015939</name>
</gene>
<name>A0A5J4RQH4_9ZZZZ</name>
<comment type="caution">
    <text evidence="1">The sequence shown here is derived from an EMBL/GenBank/DDBJ whole genome shotgun (WGS) entry which is preliminary data.</text>
</comment>
<reference evidence="1" key="1">
    <citation type="submission" date="2019-03" db="EMBL/GenBank/DDBJ databases">
        <title>Single cell metagenomics reveals metabolic interactions within the superorganism composed of flagellate Streblomastix strix and complex community of Bacteroidetes bacteria on its surface.</title>
        <authorList>
            <person name="Treitli S.C."/>
            <person name="Kolisko M."/>
            <person name="Husnik F."/>
            <person name="Keeling P."/>
            <person name="Hampl V."/>
        </authorList>
    </citation>
    <scope>NUCLEOTIDE SEQUENCE</scope>
    <source>
        <strain evidence="1">STM</strain>
    </source>
</reference>
<evidence type="ECO:0008006" key="2">
    <source>
        <dbReference type="Google" id="ProtNLM"/>
    </source>
</evidence>
<protein>
    <recommendedName>
        <fullName evidence="2">NACHT domain-containing protein</fullName>
    </recommendedName>
</protein>